<evidence type="ECO:0000313" key="7">
    <source>
        <dbReference type="Proteomes" id="UP000756346"/>
    </source>
</evidence>
<feature type="transmembrane region" description="Helical" evidence="4">
    <location>
        <begin position="353"/>
        <end position="377"/>
    </location>
</feature>
<comment type="subcellular location">
    <subcellularLocation>
        <location evidence="1">Membrane</location>
        <topology evidence="1">Multi-pass membrane protein</topology>
    </subcellularLocation>
</comment>
<dbReference type="PROSITE" id="PS50850">
    <property type="entry name" value="MFS"/>
    <property type="match status" value="1"/>
</dbReference>
<feature type="transmembrane region" description="Helical" evidence="4">
    <location>
        <begin position="248"/>
        <end position="268"/>
    </location>
</feature>
<feature type="compositionally biased region" description="Low complexity" evidence="3">
    <location>
        <begin position="49"/>
        <end position="66"/>
    </location>
</feature>
<feature type="transmembrane region" description="Helical" evidence="4">
    <location>
        <begin position="427"/>
        <end position="451"/>
    </location>
</feature>
<feature type="transmembrane region" description="Helical" evidence="4">
    <location>
        <begin position="530"/>
        <end position="551"/>
    </location>
</feature>
<feature type="transmembrane region" description="Helical" evidence="4">
    <location>
        <begin position="397"/>
        <end position="415"/>
    </location>
</feature>
<accession>A0A9P8YBX3</accession>
<dbReference type="InterPro" id="IPR020846">
    <property type="entry name" value="MFS_dom"/>
</dbReference>
<dbReference type="Gene3D" id="1.20.1250.20">
    <property type="entry name" value="MFS general substrate transporter like domains"/>
    <property type="match status" value="2"/>
</dbReference>
<organism evidence="6 7">
    <name type="scientific">Microdochium trichocladiopsis</name>
    <dbReference type="NCBI Taxonomy" id="1682393"/>
    <lineage>
        <taxon>Eukaryota</taxon>
        <taxon>Fungi</taxon>
        <taxon>Dikarya</taxon>
        <taxon>Ascomycota</taxon>
        <taxon>Pezizomycotina</taxon>
        <taxon>Sordariomycetes</taxon>
        <taxon>Xylariomycetidae</taxon>
        <taxon>Xylariales</taxon>
        <taxon>Microdochiaceae</taxon>
        <taxon>Microdochium</taxon>
    </lineage>
</organism>
<dbReference type="InterPro" id="IPR036259">
    <property type="entry name" value="MFS_trans_sf"/>
</dbReference>
<dbReference type="EMBL" id="JAGTJQ010000003">
    <property type="protein sequence ID" value="KAH7035556.1"/>
    <property type="molecule type" value="Genomic_DNA"/>
</dbReference>
<feature type="transmembrane region" description="Helical" evidence="4">
    <location>
        <begin position="121"/>
        <end position="144"/>
    </location>
</feature>
<protein>
    <submittedName>
        <fullName evidence="6">Major facilitator superfamily domain-containing protein</fullName>
    </submittedName>
</protein>
<evidence type="ECO:0000259" key="5">
    <source>
        <dbReference type="PROSITE" id="PS50850"/>
    </source>
</evidence>
<dbReference type="GO" id="GO:0022857">
    <property type="term" value="F:transmembrane transporter activity"/>
    <property type="evidence" value="ECO:0007669"/>
    <property type="project" value="InterPro"/>
</dbReference>
<keyword evidence="4" id="KW-0812">Transmembrane</keyword>
<keyword evidence="4" id="KW-0472">Membrane</keyword>
<dbReference type="OrthoDB" id="410267at2759"/>
<proteinExistence type="inferred from homology"/>
<dbReference type="InterPro" id="IPR011701">
    <property type="entry name" value="MFS"/>
</dbReference>
<evidence type="ECO:0000256" key="3">
    <source>
        <dbReference type="SAM" id="MobiDB-lite"/>
    </source>
</evidence>
<feature type="domain" description="Major facilitator superfamily (MFS) profile" evidence="5">
    <location>
        <begin position="120"/>
        <end position="555"/>
    </location>
</feature>
<feature type="transmembrane region" description="Helical" evidence="4">
    <location>
        <begin position="457"/>
        <end position="481"/>
    </location>
</feature>
<keyword evidence="4" id="KW-1133">Transmembrane helix</keyword>
<feature type="transmembrane region" description="Helical" evidence="4">
    <location>
        <begin position="191"/>
        <end position="207"/>
    </location>
</feature>
<feature type="transmembrane region" description="Helical" evidence="4">
    <location>
        <begin position="164"/>
        <end position="184"/>
    </location>
</feature>
<dbReference type="Pfam" id="PF07690">
    <property type="entry name" value="MFS_1"/>
    <property type="match status" value="1"/>
</dbReference>
<reference evidence="6" key="1">
    <citation type="journal article" date="2021" name="Nat. Commun.">
        <title>Genetic determinants of endophytism in the Arabidopsis root mycobiome.</title>
        <authorList>
            <person name="Mesny F."/>
            <person name="Miyauchi S."/>
            <person name="Thiergart T."/>
            <person name="Pickel B."/>
            <person name="Atanasova L."/>
            <person name="Karlsson M."/>
            <person name="Huettel B."/>
            <person name="Barry K.W."/>
            <person name="Haridas S."/>
            <person name="Chen C."/>
            <person name="Bauer D."/>
            <person name="Andreopoulos W."/>
            <person name="Pangilinan J."/>
            <person name="LaButti K."/>
            <person name="Riley R."/>
            <person name="Lipzen A."/>
            <person name="Clum A."/>
            <person name="Drula E."/>
            <person name="Henrissat B."/>
            <person name="Kohler A."/>
            <person name="Grigoriev I.V."/>
            <person name="Martin F.M."/>
            <person name="Hacquard S."/>
        </authorList>
    </citation>
    <scope>NUCLEOTIDE SEQUENCE</scope>
    <source>
        <strain evidence="6">MPI-CAGE-CH-0230</strain>
    </source>
</reference>
<feature type="region of interest" description="Disordered" evidence="3">
    <location>
        <begin position="1"/>
        <end position="112"/>
    </location>
</feature>
<dbReference type="RefSeq" id="XP_046015649.1">
    <property type="nucleotide sequence ID" value="XM_046153313.1"/>
</dbReference>
<feature type="transmembrane region" description="Helical" evidence="4">
    <location>
        <begin position="213"/>
        <end position="236"/>
    </location>
</feature>
<evidence type="ECO:0000256" key="4">
    <source>
        <dbReference type="SAM" id="Phobius"/>
    </source>
</evidence>
<name>A0A9P8YBX3_9PEZI</name>
<comment type="similarity">
    <text evidence="2">Belongs to the major facilitator superfamily. Monocarboxylate porter (TC 2.A.1.13) family.</text>
</comment>
<evidence type="ECO:0000313" key="6">
    <source>
        <dbReference type="EMBL" id="KAH7035556.1"/>
    </source>
</evidence>
<keyword evidence="7" id="KW-1185">Reference proteome</keyword>
<evidence type="ECO:0000256" key="1">
    <source>
        <dbReference type="ARBA" id="ARBA00004141"/>
    </source>
</evidence>
<comment type="caution">
    <text evidence="6">The sequence shown here is derived from an EMBL/GenBank/DDBJ whole genome shotgun (WGS) entry which is preliminary data.</text>
</comment>
<dbReference type="PANTHER" id="PTHR11360">
    <property type="entry name" value="MONOCARBOXYLATE TRANSPORTER"/>
    <property type="match status" value="1"/>
</dbReference>
<feature type="transmembrane region" description="Helical" evidence="4">
    <location>
        <begin position="280"/>
        <end position="300"/>
    </location>
</feature>
<dbReference type="InterPro" id="IPR050327">
    <property type="entry name" value="Proton-linked_MCT"/>
</dbReference>
<sequence>MTQRPDHADDSCSVNQTVPAGSRVVEAPPALVPDHIPPASSSLPLPEQSNNANNNNRSGTSRAAAAVEHDAPLGSPRAVTAPSSDNEKAAPADQVQPHAAAGNTADNSNGDDDFPEGGLEAWLVVFGSFCAMISVYGLINSAAIFESYFSNNQLKGYDSSTIGWIFSVYLFLVFFAGIQAGPIFDAYGPRWLVAVGSIMVVASQMLLSVSTEYYQILLTYSVLGGLGGALLNVPAYGVIAHFFKARRGLATGMAATSGSIGGIAFPFLFQATFPRLGFGWSTRISGFILLALAVPANLLVRSRLTPTKKKLKLQQQQQQDVTEQGTVTAVTAGPPSTKSSVMPDWSLFKDSKYLLCCLGLWFMEWGIFIPLTFIVSYAADHKASSSSSSHNDTAGPAYTLLALLNVGSFFGRFLPGFLADKVGRFNVIVVTNGLCAATILGLWLPVAWVPAGPGADALLIVFVIVFGFMSGSNLGLFPVCIGQLCEARDYGRFYSTALMLGSFGTLTSVPIGGALLSVGGGGGAASEQGWNALIVFAALSYFIAMSCFLAARVLATSWRVKEVF</sequence>
<dbReference type="SUPFAM" id="SSF103473">
    <property type="entry name" value="MFS general substrate transporter"/>
    <property type="match status" value="1"/>
</dbReference>
<feature type="compositionally biased region" description="Basic and acidic residues" evidence="3">
    <location>
        <begin position="1"/>
        <end position="10"/>
    </location>
</feature>
<dbReference type="PANTHER" id="PTHR11360:SF177">
    <property type="entry name" value="RIBOFLAVIN TRANSPORTER MCH5"/>
    <property type="match status" value="1"/>
</dbReference>
<dbReference type="AlphaFoldDB" id="A0A9P8YBX3"/>
<gene>
    <name evidence="6" type="ORF">B0I36DRAFT_318586</name>
</gene>
<dbReference type="GO" id="GO:0016020">
    <property type="term" value="C:membrane"/>
    <property type="evidence" value="ECO:0007669"/>
    <property type="project" value="UniProtKB-SubCell"/>
</dbReference>
<feature type="transmembrane region" description="Helical" evidence="4">
    <location>
        <begin position="493"/>
        <end position="518"/>
    </location>
</feature>
<evidence type="ECO:0000256" key="2">
    <source>
        <dbReference type="ARBA" id="ARBA00006727"/>
    </source>
</evidence>
<dbReference type="GeneID" id="70182859"/>
<dbReference type="Proteomes" id="UP000756346">
    <property type="component" value="Unassembled WGS sequence"/>
</dbReference>